<keyword evidence="2" id="KW-1185">Reference proteome</keyword>
<organism evidence="1 2">
    <name type="scientific">Discostella pseudostelligera</name>
    <dbReference type="NCBI Taxonomy" id="259834"/>
    <lineage>
        <taxon>Eukaryota</taxon>
        <taxon>Sar</taxon>
        <taxon>Stramenopiles</taxon>
        <taxon>Ochrophyta</taxon>
        <taxon>Bacillariophyta</taxon>
        <taxon>Coscinodiscophyceae</taxon>
        <taxon>Thalassiosirophycidae</taxon>
        <taxon>Stephanodiscales</taxon>
        <taxon>Stephanodiscaceae</taxon>
        <taxon>Discostella</taxon>
    </lineage>
</organism>
<name>A0ABD3M5F5_9STRA</name>
<gene>
    <name evidence="1" type="ORF">ACHAWU_009282</name>
</gene>
<reference evidence="1 2" key="1">
    <citation type="submission" date="2024-10" db="EMBL/GenBank/DDBJ databases">
        <title>Updated reference genomes for cyclostephanoid diatoms.</title>
        <authorList>
            <person name="Roberts W.R."/>
            <person name="Alverson A.J."/>
        </authorList>
    </citation>
    <scope>NUCLEOTIDE SEQUENCE [LARGE SCALE GENOMIC DNA]</scope>
    <source>
        <strain evidence="1 2">AJA232-27</strain>
    </source>
</reference>
<dbReference type="InterPro" id="IPR002495">
    <property type="entry name" value="Glyco_trans_8"/>
</dbReference>
<sequence>MNNYLSLFSIIWRYINYYGGPTQTPTYSSFSRRTIDSSLRTTVNVCFGISGNHPGFLAEFEVALKSVLLNAPLQSDLSIHILADSDAYIAVGAILYQTGLNGTLWRNSITIQTYNVAPYLENWTNEIKQLNTDMDFGKHTIGAYFRLYMHRVLPNSIGHILYMDTDIVIMANLDNLWGNIDRDAVFQWGEDLCDGFVILNLPKLDTVWDMARRCDLAAIANSTGRSMDDQLIFVAINYTFPDVVAVLPEEWAIAVAAGAWMHASDIVDYRPKVGMFHFNGGGSSKEEYWKGEFVTGLADTWGVGAYYYVKLPWTWAKFIGESMKGDGNGNPLIIHHN</sequence>
<protein>
    <recommendedName>
        <fullName evidence="3">Hexosyltransferase</fullName>
    </recommendedName>
</protein>
<evidence type="ECO:0000313" key="2">
    <source>
        <dbReference type="Proteomes" id="UP001530293"/>
    </source>
</evidence>
<dbReference type="Gene3D" id="3.90.550.10">
    <property type="entry name" value="Spore Coat Polysaccharide Biosynthesis Protein SpsA, Chain A"/>
    <property type="match status" value="1"/>
</dbReference>
<dbReference type="InterPro" id="IPR029044">
    <property type="entry name" value="Nucleotide-diphossugar_trans"/>
</dbReference>
<dbReference type="SUPFAM" id="SSF53448">
    <property type="entry name" value="Nucleotide-diphospho-sugar transferases"/>
    <property type="match status" value="1"/>
</dbReference>
<accession>A0ABD3M5F5</accession>
<comment type="caution">
    <text evidence="1">The sequence shown here is derived from an EMBL/GenBank/DDBJ whole genome shotgun (WGS) entry which is preliminary data.</text>
</comment>
<dbReference type="Proteomes" id="UP001530293">
    <property type="component" value="Unassembled WGS sequence"/>
</dbReference>
<dbReference type="AlphaFoldDB" id="A0ABD3M5F5"/>
<dbReference type="EMBL" id="JALLBG020000241">
    <property type="protein sequence ID" value="KAL3758078.1"/>
    <property type="molecule type" value="Genomic_DNA"/>
</dbReference>
<dbReference type="Pfam" id="PF01501">
    <property type="entry name" value="Glyco_transf_8"/>
    <property type="match status" value="1"/>
</dbReference>
<evidence type="ECO:0008006" key="3">
    <source>
        <dbReference type="Google" id="ProtNLM"/>
    </source>
</evidence>
<evidence type="ECO:0000313" key="1">
    <source>
        <dbReference type="EMBL" id="KAL3758078.1"/>
    </source>
</evidence>
<proteinExistence type="predicted"/>